<dbReference type="Pfam" id="PF03992">
    <property type="entry name" value="ABM"/>
    <property type="match status" value="1"/>
</dbReference>
<gene>
    <name evidence="2" type="ORF">M0R89_20805</name>
</gene>
<protein>
    <submittedName>
        <fullName evidence="2">Antibiotic biosynthesis monooxygenase</fullName>
    </submittedName>
</protein>
<evidence type="ECO:0000313" key="2">
    <source>
        <dbReference type="EMBL" id="UPV76904.1"/>
    </source>
</evidence>
<dbReference type="GeneID" id="72187694"/>
<dbReference type="PANTHER" id="PTHR33336:SF15">
    <property type="entry name" value="ABM DOMAIN-CONTAINING PROTEIN"/>
    <property type="match status" value="1"/>
</dbReference>
<keyword evidence="2" id="KW-0614">Plasmid</keyword>
<keyword evidence="2" id="KW-0560">Oxidoreductase</keyword>
<feature type="domain" description="ABM" evidence="1">
    <location>
        <begin position="2"/>
        <end position="91"/>
    </location>
</feature>
<dbReference type="PANTHER" id="PTHR33336">
    <property type="entry name" value="QUINOL MONOOXYGENASE YGIN-RELATED"/>
    <property type="match status" value="1"/>
</dbReference>
<name>A0A8U0I2K7_9EURY</name>
<dbReference type="GO" id="GO:0004497">
    <property type="term" value="F:monooxygenase activity"/>
    <property type="evidence" value="ECO:0007669"/>
    <property type="project" value="UniProtKB-KW"/>
</dbReference>
<dbReference type="Gene3D" id="3.30.70.100">
    <property type="match status" value="1"/>
</dbReference>
<reference evidence="2 3" key="1">
    <citation type="submission" date="2022-04" db="EMBL/GenBank/DDBJ databases">
        <title>Diverse halophilic archaea isolated from saline environments.</title>
        <authorList>
            <person name="Cui H.-L."/>
        </authorList>
    </citation>
    <scope>NUCLEOTIDE SEQUENCE [LARGE SCALE GENOMIC DNA]</scope>
    <source>
        <strain evidence="2 3">XZYJT49</strain>
        <plasmid evidence="2 3">unnamed2</plasmid>
    </source>
</reference>
<dbReference type="AlphaFoldDB" id="A0A8U0I2K7"/>
<evidence type="ECO:0000259" key="1">
    <source>
        <dbReference type="PROSITE" id="PS51725"/>
    </source>
</evidence>
<proteinExistence type="predicted"/>
<accession>A0A8U0I2K7</accession>
<dbReference type="InterPro" id="IPR050744">
    <property type="entry name" value="AI-2_Isomerase_LsrG"/>
</dbReference>
<geneLocation type="plasmid" evidence="2 3">
    <name>unnamed2</name>
</geneLocation>
<dbReference type="Proteomes" id="UP000830729">
    <property type="component" value="Plasmid unnamed2"/>
</dbReference>
<keyword evidence="3" id="KW-1185">Reference proteome</keyword>
<dbReference type="RefSeq" id="WP_248652937.1">
    <property type="nucleotide sequence ID" value="NZ_CP096661.1"/>
</dbReference>
<dbReference type="SUPFAM" id="SSF54909">
    <property type="entry name" value="Dimeric alpha+beta barrel"/>
    <property type="match status" value="1"/>
</dbReference>
<organism evidence="2 3">
    <name type="scientific">Halorussus limi</name>
    <dbReference type="NCBI Taxonomy" id="2938695"/>
    <lineage>
        <taxon>Archaea</taxon>
        <taxon>Methanobacteriati</taxon>
        <taxon>Methanobacteriota</taxon>
        <taxon>Stenosarchaea group</taxon>
        <taxon>Halobacteria</taxon>
        <taxon>Halobacteriales</taxon>
        <taxon>Haladaptataceae</taxon>
        <taxon>Halorussus</taxon>
    </lineage>
</organism>
<dbReference type="EMBL" id="CP096661">
    <property type="protein sequence ID" value="UPV76904.1"/>
    <property type="molecule type" value="Genomic_DNA"/>
</dbReference>
<sequence length="101" mass="11447">MLVVHAIFPIDPDSHDEALDRITSLAEQSRNENGVIDYRVATDVEDSNVFRFFEQYEDEAAFEAHAETDHFQEFEKALPDLLAGEPEVMKFDVADASSVEL</sequence>
<dbReference type="InterPro" id="IPR007138">
    <property type="entry name" value="ABM_dom"/>
</dbReference>
<dbReference type="InterPro" id="IPR011008">
    <property type="entry name" value="Dimeric_a/b-barrel"/>
</dbReference>
<keyword evidence="2" id="KW-0503">Monooxygenase</keyword>
<dbReference type="KEGG" id="halx:M0R89_20805"/>
<evidence type="ECO:0000313" key="3">
    <source>
        <dbReference type="Proteomes" id="UP000830729"/>
    </source>
</evidence>
<dbReference type="PROSITE" id="PS51725">
    <property type="entry name" value="ABM"/>
    <property type="match status" value="1"/>
</dbReference>